<dbReference type="SUPFAM" id="SSF57756">
    <property type="entry name" value="Retrovirus zinc finger-like domains"/>
    <property type="match status" value="1"/>
</dbReference>
<keyword evidence="3" id="KW-1185">Reference proteome</keyword>
<dbReference type="Proteomes" id="UP000765509">
    <property type="component" value="Unassembled WGS sequence"/>
</dbReference>
<evidence type="ECO:0000313" key="2">
    <source>
        <dbReference type="EMBL" id="MBW0462589.1"/>
    </source>
</evidence>
<accession>A0A9Q3BC61</accession>
<sequence>MRPLGNRIPISQQTKSWARHFLDPKFPCLHCFEWGHWAKDFPRKKAGKPAIEDPRIRNPGITLCKLATFSHPCIVEMEAEEEEDPFVAEIESVPEKKLLVLVDSGATHHVTGDKSLFILY</sequence>
<dbReference type="EMBL" id="AVOT02000381">
    <property type="protein sequence ID" value="MBW0462589.1"/>
    <property type="molecule type" value="Genomic_DNA"/>
</dbReference>
<keyword evidence="1" id="KW-0507">mRNA processing</keyword>
<proteinExistence type="predicted"/>
<name>A0A9Q3BC61_9BASI</name>
<reference evidence="2" key="1">
    <citation type="submission" date="2021-03" db="EMBL/GenBank/DDBJ databases">
        <title>Draft genome sequence of rust myrtle Austropuccinia psidii MF-1, a brazilian biotype.</title>
        <authorList>
            <person name="Quecine M.C."/>
            <person name="Pachon D.M.R."/>
            <person name="Bonatelli M.L."/>
            <person name="Correr F.H."/>
            <person name="Franceschini L.M."/>
            <person name="Leite T.F."/>
            <person name="Margarido G.R.A."/>
            <person name="Almeida C.A."/>
            <person name="Ferrarezi J.A."/>
            <person name="Labate C.A."/>
        </authorList>
    </citation>
    <scope>NUCLEOTIDE SEQUENCE</scope>
    <source>
        <strain evidence="2">MF-1</strain>
    </source>
</reference>
<dbReference type="GO" id="GO:0003676">
    <property type="term" value="F:nucleic acid binding"/>
    <property type="evidence" value="ECO:0007669"/>
    <property type="project" value="InterPro"/>
</dbReference>
<dbReference type="GO" id="GO:0008270">
    <property type="term" value="F:zinc ion binding"/>
    <property type="evidence" value="ECO:0007669"/>
    <property type="project" value="InterPro"/>
</dbReference>
<dbReference type="GO" id="GO:0006397">
    <property type="term" value="P:mRNA processing"/>
    <property type="evidence" value="ECO:0007669"/>
    <property type="project" value="UniProtKB-KW"/>
</dbReference>
<gene>
    <name evidence="2" type="ORF">O181_002304</name>
</gene>
<dbReference type="OrthoDB" id="18781at2759"/>
<evidence type="ECO:0000256" key="1">
    <source>
        <dbReference type="ARBA" id="ARBA00022664"/>
    </source>
</evidence>
<evidence type="ECO:0000313" key="3">
    <source>
        <dbReference type="Proteomes" id="UP000765509"/>
    </source>
</evidence>
<dbReference type="InterPro" id="IPR036875">
    <property type="entry name" value="Znf_CCHC_sf"/>
</dbReference>
<dbReference type="AlphaFoldDB" id="A0A9Q3BC61"/>
<comment type="caution">
    <text evidence="2">The sequence shown here is derived from an EMBL/GenBank/DDBJ whole genome shotgun (WGS) entry which is preliminary data.</text>
</comment>
<protein>
    <submittedName>
        <fullName evidence="2">Uncharacterized protein</fullName>
    </submittedName>
</protein>
<organism evidence="2 3">
    <name type="scientific">Austropuccinia psidii MF-1</name>
    <dbReference type="NCBI Taxonomy" id="1389203"/>
    <lineage>
        <taxon>Eukaryota</taxon>
        <taxon>Fungi</taxon>
        <taxon>Dikarya</taxon>
        <taxon>Basidiomycota</taxon>
        <taxon>Pucciniomycotina</taxon>
        <taxon>Pucciniomycetes</taxon>
        <taxon>Pucciniales</taxon>
        <taxon>Sphaerophragmiaceae</taxon>
        <taxon>Austropuccinia</taxon>
    </lineage>
</organism>